<evidence type="ECO:0000313" key="2">
    <source>
        <dbReference type="Proteomes" id="UP000189735"/>
    </source>
</evidence>
<name>A0A1T4Y281_9MICO</name>
<evidence type="ECO:0008006" key="3">
    <source>
        <dbReference type="Google" id="ProtNLM"/>
    </source>
</evidence>
<sequence>MKQYDAVVFQDRTWWMIEIPELGTISQAVARSDVQSQARDLIAVWLNVPENHVVPPRIRWSAPRHFDRISDDE</sequence>
<organism evidence="1 2">
    <name type="scientific">Agreia bicolorata</name>
    <dbReference type="NCBI Taxonomy" id="110935"/>
    <lineage>
        <taxon>Bacteria</taxon>
        <taxon>Bacillati</taxon>
        <taxon>Actinomycetota</taxon>
        <taxon>Actinomycetes</taxon>
        <taxon>Micrococcales</taxon>
        <taxon>Microbacteriaceae</taxon>
        <taxon>Agreia</taxon>
    </lineage>
</organism>
<protein>
    <recommendedName>
        <fullName evidence="3">HicB_like antitoxin of toxin-antitoxin system</fullName>
    </recommendedName>
</protein>
<gene>
    <name evidence="1" type="ORF">SAMN06295879_2115</name>
</gene>
<proteinExistence type="predicted"/>
<dbReference type="Proteomes" id="UP000189735">
    <property type="component" value="Unassembled WGS sequence"/>
</dbReference>
<dbReference type="EMBL" id="FUYG01000005">
    <property type="protein sequence ID" value="SKA95902.1"/>
    <property type="molecule type" value="Genomic_DNA"/>
</dbReference>
<evidence type="ECO:0000313" key="1">
    <source>
        <dbReference type="EMBL" id="SKA95902.1"/>
    </source>
</evidence>
<reference evidence="2" key="1">
    <citation type="submission" date="2017-02" db="EMBL/GenBank/DDBJ databases">
        <authorList>
            <person name="Varghese N."/>
            <person name="Submissions S."/>
        </authorList>
    </citation>
    <scope>NUCLEOTIDE SEQUENCE [LARGE SCALE GENOMIC DNA]</scope>
    <source>
        <strain evidence="2">VKM Ac-2052</strain>
    </source>
</reference>
<accession>A0A1T4Y281</accession>
<dbReference type="AlphaFoldDB" id="A0A1T4Y281"/>